<proteinExistence type="predicted"/>
<dbReference type="SMART" id="SM00220">
    <property type="entry name" value="S_TKc"/>
    <property type="match status" value="1"/>
</dbReference>
<feature type="non-terminal residue" evidence="2">
    <location>
        <position position="227"/>
    </location>
</feature>
<evidence type="ECO:0000313" key="3">
    <source>
        <dbReference type="Proteomes" id="UP000800200"/>
    </source>
</evidence>
<dbReference type="PANTHER" id="PTHR44167:SF24">
    <property type="entry name" value="SERINE_THREONINE-PROTEIN KINASE CHK2"/>
    <property type="match status" value="1"/>
</dbReference>
<sequence>LIPVHEGGDLEILRTEDLPYKYIGSLGIGSNGCVEMVEDVITGRVFAQKIFRRYRGPNPAKFKQGVRNEINILRRLSPHHHIIRLFATYSCGRDFGMILTPVADCGDLGSYLQAILDSRNQLSTEQQVILTRAFGCLTSGLAFIHKQTIRHKDIKPHNILIHQGYIIYTDFGIALDASQSDITTTTGTAEAFTRRYCAPEIAKKHSRNRKSDVFSLGCVFIEILAVL</sequence>
<dbReference type="AlphaFoldDB" id="A0A6A6ENY4"/>
<dbReference type="GO" id="GO:0004674">
    <property type="term" value="F:protein serine/threonine kinase activity"/>
    <property type="evidence" value="ECO:0007669"/>
    <property type="project" value="TreeGrafter"/>
</dbReference>
<organism evidence="2 3">
    <name type="scientific">Zopfia rhizophila CBS 207.26</name>
    <dbReference type="NCBI Taxonomy" id="1314779"/>
    <lineage>
        <taxon>Eukaryota</taxon>
        <taxon>Fungi</taxon>
        <taxon>Dikarya</taxon>
        <taxon>Ascomycota</taxon>
        <taxon>Pezizomycotina</taxon>
        <taxon>Dothideomycetes</taxon>
        <taxon>Dothideomycetes incertae sedis</taxon>
        <taxon>Zopfiaceae</taxon>
        <taxon>Zopfia</taxon>
    </lineage>
</organism>
<dbReference type="PROSITE" id="PS50011">
    <property type="entry name" value="PROTEIN_KINASE_DOM"/>
    <property type="match status" value="1"/>
</dbReference>
<dbReference type="InterPro" id="IPR008271">
    <property type="entry name" value="Ser/Thr_kinase_AS"/>
</dbReference>
<feature type="non-terminal residue" evidence="2">
    <location>
        <position position="1"/>
    </location>
</feature>
<evidence type="ECO:0000313" key="2">
    <source>
        <dbReference type="EMBL" id="KAF2191646.1"/>
    </source>
</evidence>
<name>A0A6A6ENY4_9PEZI</name>
<dbReference type="GO" id="GO:0044773">
    <property type="term" value="P:mitotic DNA damage checkpoint signaling"/>
    <property type="evidence" value="ECO:0007669"/>
    <property type="project" value="TreeGrafter"/>
</dbReference>
<dbReference type="Pfam" id="PF00069">
    <property type="entry name" value="Pkinase"/>
    <property type="match status" value="1"/>
</dbReference>
<keyword evidence="2" id="KW-0808">Transferase</keyword>
<evidence type="ECO:0000259" key="1">
    <source>
        <dbReference type="PROSITE" id="PS50011"/>
    </source>
</evidence>
<keyword evidence="3" id="KW-1185">Reference proteome</keyword>
<dbReference type="EMBL" id="ML994616">
    <property type="protein sequence ID" value="KAF2191646.1"/>
    <property type="molecule type" value="Genomic_DNA"/>
</dbReference>
<dbReference type="CDD" id="cd00180">
    <property type="entry name" value="PKc"/>
    <property type="match status" value="1"/>
</dbReference>
<dbReference type="PROSITE" id="PS00108">
    <property type="entry name" value="PROTEIN_KINASE_ST"/>
    <property type="match status" value="1"/>
</dbReference>
<reference evidence="2" key="1">
    <citation type="journal article" date="2020" name="Stud. Mycol.">
        <title>101 Dothideomycetes genomes: a test case for predicting lifestyles and emergence of pathogens.</title>
        <authorList>
            <person name="Haridas S."/>
            <person name="Albert R."/>
            <person name="Binder M."/>
            <person name="Bloem J."/>
            <person name="Labutti K."/>
            <person name="Salamov A."/>
            <person name="Andreopoulos B."/>
            <person name="Baker S."/>
            <person name="Barry K."/>
            <person name="Bills G."/>
            <person name="Bluhm B."/>
            <person name="Cannon C."/>
            <person name="Castanera R."/>
            <person name="Culley D."/>
            <person name="Daum C."/>
            <person name="Ezra D."/>
            <person name="Gonzalez J."/>
            <person name="Henrissat B."/>
            <person name="Kuo A."/>
            <person name="Liang C."/>
            <person name="Lipzen A."/>
            <person name="Lutzoni F."/>
            <person name="Magnuson J."/>
            <person name="Mondo S."/>
            <person name="Nolan M."/>
            <person name="Ohm R."/>
            <person name="Pangilinan J."/>
            <person name="Park H.-J."/>
            <person name="Ramirez L."/>
            <person name="Alfaro M."/>
            <person name="Sun H."/>
            <person name="Tritt A."/>
            <person name="Yoshinaga Y."/>
            <person name="Zwiers L.-H."/>
            <person name="Turgeon B."/>
            <person name="Goodwin S."/>
            <person name="Spatafora J."/>
            <person name="Crous P."/>
            <person name="Grigoriev I."/>
        </authorList>
    </citation>
    <scope>NUCLEOTIDE SEQUENCE</scope>
    <source>
        <strain evidence="2">CBS 207.26</strain>
    </source>
</reference>
<gene>
    <name evidence="2" type="ORF">K469DRAFT_505310</name>
</gene>
<dbReference type="Proteomes" id="UP000800200">
    <property type="component" value="Unassembled WGS sequence"/>
</dbReference>
<dbReference type="InterPro" id="IPR011009">
    <property type="entry name" value="Kinase-like_dom_sf"/>
</dbReference>
<accession>A0A6A6ENY4</accession>
<keyword evidence="2" id="KW-0418">Kinase</keyword>
<dbReference type="Gene3D" id="1.10.510.10">
    <property type="entry name" value="Transferase(Phosphotransferase) domain 1"/>
    <property type="match status" value="1"/>
</dbReference>
<feature type="domain" description="Protein kinase" evidence="1">
    <location>
        <begin position="20"/>
        <end position="227"/>
    </location>
</feature>
<dbReference type="GO" id="GO:0005634">
    <property type="term" value="C:nucleus"/>
    <property type="evidence" value="ECO:0007669"/>
    <property type="project" value="TreeGrafter"/>
</dbReference>
<dbReference type="InterPro" id="IPR000719">
    <property type="entry name" value="Prot_kinase_dom"/>
</dbReference>
<dbReference type="SUPFAM" id="SSF56112">
    <property type="entry name" value="Protein kinase-like (PK-like)"/>
    <property type="match status" value="1"/>
</dbReference>
<dbReference type="PANTHER" id="PTHR44167">
    <property type="entry name" value="OVARIAN-SPECIFIC SERINE/THREONINE-PROTEIN KINASE LOK-RELATED"/>
    <property type="match status" value="1"/>
</dbReference>
<dbReference type="GO" id="GO:0005524">
    <property type="term" value="F:ATP binding"/>
    <property type="evidence" value="ECO:0007669"/>
    <property type="project" value="InterPro"/>
</dbReference>
<dbReference type="OrthoDB" id="4062651at2759"/>
<protein>
    <submittedName>
        <fullName evidence="2">Kinase-like protein</fullName>
    </submittedName>
</protein>